<keyword evidence="1" id="KW-0479">Metal-binding</keyword>
<reference evidence="5 6" key="1">
    <citation type="submission" date="2019-03" db="EMBL/GenBank/DDBJ databases">
        <title>Genomic Encyclopedia of Type Strains, Phase IV (KMG-IV): sequencing the most valuable type-strain genomes for metagenomic binning, comparative biology and taxonomic classification.</title>
        <authorList>
            <person name="Goeker M."/>
        </authorList>
    </citation>
    <scope>NUCLEOTIDE SEQUENCE [LARGE SCALE GENOMIC DNA]</scope>
    <source>
        <strain evidence="5 6">DSM 29481</strain>
    </source>
</reference>
<dbReference type="InterPro" id="IPR017900">
    <property type="entry name" value="4Fe4S_Fe_S_CS"/>
</dbReference>
<dbReference type="Gene3D" id="3.30.70.20">
    <property type="match status" value="1"/>
</dbReference>
<dbReference type="SUPFAM" id="SSF54862">
    <property type="entry name" value="4Fe-4S ferredoxins"/>
    <property type="match status" value="1"/>
</dbReference>
<evidence type="ECO:0000313" key="6">
    <source>
        <dbReference type="Proteomes" id="UP000295773"/>
    </source>
</evidence>
<sequence length="156" mass="17884">MSCQHAFTEKLATFRPNEEDKEALRQFLMQLMHTLLENDLSKDMAVLTTKMTTKRSYYKPLKEDGTPAHFLKATPKTRLDFCTKCGICATHCPMGAISFENFYEIIGTCIKCQACVQSCLAKAKYFDDADFLSHVAMLEKNYQKPKENTFWLANTL</sequence>
<feature type="domain" description="4Fe-4S ferredoxin-type" evidence="4">
    <location>
        <begin position="73"/>
        <end position="102"/>
    </location>
</feature>
<protein>
    <submittedName>
        <fullName evidence="5">4Fe-4S binding protein</fullName>
    </submittedName>
</protein>
<evidence type="ECO:0000259" key="4">
    <source>
        <dbReference type="PROSITE" id="PS51379"/>
    </source>
</evidence>
<dbReference type="PROSITE" id="PS00198">
    <property type="entry name" value="4FE4S_FER_1"/>
    <property type="match status" value="1"/>
</dbReference>
<organism evidence="5 6">
    <name type="scientific">Longicatena caecimuris</name>
    <dbReference type="NCBI Taxonomy" id="1796635"/>
    <lineage>
        <taxon>Bacteria</taxon>
        <taxon>Bacillati</taxon>
        <taxon>Bacillota</taxon>
        <taxon>Erysipelotrichia</taxon>
        <taxon>Erysipelotrichales</taxon>
        <taxon>Erysipelotrichaceae</taxon>
        <taxon>Longicatena</taxon>
    </lineage>
</organism>
<proteinExistence type="predicted"/>
<keyword evidence="6" id="KW-1185">Reference proteome</keyword>
<dbReference type="GO" id="GO:0046872">
    <property type="term" value="F:metal ion binding"/>
    <property type="evidence" value="ECO:0007669"/>
    <property type="project" value="UniProtKB-KW"/>
</dbReference>
<dbReference type="Pfam" id="PF00037">
    <property type="entry name" value="Fer4"/>
    <property type="match status" value="1"/>
</dbReference>
<dbReference type="AlphaFoldDB" id="A0A4R3TGC0"/>
<dbReference type="InterPro" id="IPR017896">
    <property type="entry name" value="4Fe4S_Fe-S-bd"/>
</dbReference>
<evidence type="ECO:0000256" key="2">
    <source>
        <dbReference type="ARBA" id="ARBA00023004"/>
    </source>
</evidence>
<dbReference type="PROSITE" id="PS51379">
    <property type="entry name" value="4FE4S_FER_2"/>
    <property type="match status" value="1"/>
</dbReference>
<comment type="caution">
    <text evidence="5">The sequence shown here is derived from an EMBL/GenBank/DDBJ whole genome shotgun (WGS) entry which is preliminary data.</text>
</comment>
<evidence type="ECO:0000256" key="3">
    <source>
        <dbReference type="ARBA" id="ARBA00023014"/>
    </source>
</evidence>
<evidence type="ECO:0000313" key="5">
    <source>
        <dbReference type="EMBL" id="TCU60207.1"/>
    </source>
</evidence>
<keyword evidence="2" id="KW-0408">Iron</keyword>
<dbReference type="EMBL" id="SMBP01000008">
    <property type="protein sequence ID" value="TCU60207.1"/>
    <property type="molecule type" value="Genomic_DNA"/>
</dbReference>
<name>A0A4R3TGC0_9FIRM</name>
<dbReference type="RefSeq" id="WP_243642695.1">
    <property type="nucleotide sequence ID" value="NZ_JANKBG010000008.1"/>
</dbReference>
<gene>
    <name evidence="5" type="ORF">EDD61_10866</name>
</gene>
<keyword evidence="3" id="KW-0411">Iron-sulfur</keyword>
<accession>A0A4R3TGC0</accession>
<dbReference type="GO" id="GO:0051536">
    <property type="term" value="F:iron-sulfur cluster binding"/>
    <property type="evidence" value="ECO:0007669"/>
    <property type="project" value="UniProtKB-KW"/>
</dbReference>
<dbReference type="Proteomes" id="UP000295773">
    <property type="component" value="Unassembled WGS sequence"/>
</dbReference>
<evidence type="ECO:0000256" key="1">
    <source>
        <dbReference type="ARBA" id="ARBA00022723"/>
    </source>
</evidence>